<dbReference type="GO" id="GO:0016757">
    <property type="term" value="F:glycosyltransferase activity"/>
    <property type="evidence" value="ECO:0007669"/>
    <property type="project" value="InterPro"/>
</dbReference>
<dbReference type="EMBL" id="WPIK01000009">
    <property type="protein sequence ID" value="MVN22218.1"/>
    <property type="molecule type" value="Genomic_DNA"/>
</dbReference>
<evidence type="ECO:0000259" key="1">
    <source>
        <dbReference type="Pfam" id="PF00534"/>
    </source>
</evidence>
<dbReference type="SUPFAM" id="SSF53756">
    <property type="entry name" value="UDP-Glycosyltransferase/glycogen phosphorylase"/>
    <property type="match status" value="1"/>
</dbReference>
<dbReference type="RefSeq" id="WP_157567241.1">
    <property type="nucleotide sequence ID" value="NZ_WPIK01000009.1"/>
</dbReference>
<dbReference type="InterPro" id="IPR001296">
    <property type="entry name" value="Glyco_trans_1"/>
</dbReference>
<name>A0A7K1SY80_9SPHI</name>
<organism evidence="2 3">
    <name type="scientific">Mucilaginibacter arboris</name>
    <dbReference type="NCBI Taxonomy" id="2682090"/>
    <lineage>
        <taxon>Bacteria</taxon>
        <taxon>Pseudomonadati</taxon>
        <taxon>Bacteroidota</taxon>
        <taxon>Sphingobacteriia</taxon>
        <taxon>Sphingobacteriales</taxon>
        <taxon>Sphingobacteriaceae</taxon>
        <taxon>Mucilaginibacter</taxon>
    </lineage>
</organism>
<dbReference type="Pfam" id="PF00534">
    <property type="entry name" value="Glycos_transf_1"/>
    <property type="match status" value="1"/>
</dbReference>
<feature type="domain" description="Glycosyl transferase family 1" evidence="1">
    <location>
        <begin position="215"/>
        <end position="391"/>
    </location>
</feature>
<dbReference type="AlphaFoldDB" id="A0A7K1SY80"/>
<proteinExistence type="predicted"/>
<accession>A0A7K1SY80</accession>
<evidence type="ECO:0000313" key="3">
    <source>
        <dbReference type="Proteomes" id="UP000462014"/>
    </source>
</evidence>
<gene>
    <name evidence="2" type="ORF">GO621_11815</name>
</gene>
<keyword evidence="2" id="KW-0808">Transferase</keyword>
<evidence type="ECO:0000313" key="2">
    <source>
        <dbReference type="EMBL" id="MVN22218.1"/>
    </source>
</evidence>
<keyword evidence="3" id="KW-1185">Reference proteome</keyword>
<comment type="caution">
    <text evidence="2">The sequence shown here is derived from an EMBL/GenBank/DDBJ whole genome shotgun (WGS) entry which is preliminary data.</text>
</comment>
<sequence>MKILHITASMDPKLGGVCQAVKTIIKGLNNFQNVQNEVVSFDHPDASFIGEKSYSIHALGLGKTPWFYNAVYIPWLLQNLPDFDTVILHGLWNYQGYGLVKALRMLRSKQTHAPFNTKFFVMPHGMLDPYFQKASGRKLKAIRNWFYWKLVERKVINQTNGLLFTCGAELKLARKTFTPYHPVKELVVGLGVEEPPVFTAVMREAFSSSCPDLADNPYLLFISRIHEKKGVDMLIDAYGKTQGIDEMNEKQHDASFSTPKFTASKLVVAGPGTETPYGQKIKNSVLKLQKTATTVFFPGMLTGNAKWGAFYGCEAFVLPSHQENFGIAAVEALACGKPVLISNQVNIWTEIAAAEAGIIADDTAAGTQQLLENWNNLTAKQKTEMGRNARKCYEKHFADGPAAINFLRAITT</sequence>
<reference evidence="2 3" key="1">
    <citation type="submission" date="2019-12" db="EMBL/GenBank/DDBJ databases">
        <title>Mucilaginibacter sp. HMF7410 genome sequencing and assembly.</title>
        <authorList>
            <person name="Kang H."/>
            <person name="Cha I."/>
            <person name="Kim H."/>
            <person name="Joh K."/>
        </authorList>
    </citation>
    <scope>NUCLEOTIDE SEQUENCE [LARGE SCALE GENOMIC DNA]</scope>
    <source>
        <strain evidence="2 3">HMF7410</strain>
    </source>
</reference>
<protein>
    <submittedName>
        <fullName evidence="2">Glycosyltransferase</fullName>
    </submittedName>
</protein>
<dbReference type="Proteomes" id="UP000462014">
    <property type="component" value="Unassembled WGS sequence"/>
</dbReference>
<dbReference type="PANTHER" id="PTHR12526:SF627">
    <property type="entry name" value="D-RHAMNOSYLTRANSFERASE WBPZ"/>
    <property type="match status" value="1"/>
</dbReference>
<dbReference type="PANTHER" id="PTHR12526">
    <property type="entry name" value="GLYCOSYLTRANSFERASE"/>
    <property type="match status" value="1"/>
</dbReference>
<dbReference type="Gene3D" id="3.40.50.2000">
    <property type="entry name" value="Glycogen Phosphorylase B"/>
    <property type="match status" value="1"/>
</dbReference>